<feature type="region of interest" description="Disordered" evidence="4">
    <location>
        <begin position="12"/>
        <end position="114"/>
    </location>
</feature>
<dbReference type="Gene3D" id="1.25.40.10">
    <property type="entry name" value="Tetratricopeptide repeat domain"/>
    <property type="match status" value="2"/>
</dbReference>
<dbReference type="NCBIfam" id="TIGR00756">
    <property type="entry name" value="PPR"/>
    <property type="match status" value="3"/>
</dbReference>
<feature type="repeat" description="PPR" evidence="3">
    <location>
        <begin position="476"/>
        <end position="510"/>
    </location>
</feature>
<evidence type="ECO:0000313" key="6">
    <source>
        <dbReference type="Proteomes" id="UP000015105"/>
    </source>
</evidence>
<sequence>MTSAHGYWAAYYRQTRTIERGNRAGPKPNARTNKARSRESGLKPTFFPISSPSPLSVRPSPSPLLLSPSQTPKPPKNGGAAGPPPPPPPAAPPPQPPLLRPDRHPLAPADRPDLRRHPLLSLRGLSKDPPQALSLFRRAAAAGHPLGPAAYNLMLRTLASTPAAARAHFWPFLRDMDAAGHSVDQGTYLAALASFKRASLATDYATLSARLAKSRDDHAAQAAAGGTPVTSLADAVRGLDLDQPGVDEALEEKLEGVAEQLLPLTEAAVAGVLREARDVPAKALAFFRWAGRQNGYEHGSIAYNAMARVLGREDSLREFWELIQEMKAGELHIDIDTYMKLSRQFQKRHMMTEAVELYELMMDGPYKPAQQDGPLLLRRIAMGPEPDLELVYRVVRKFEAVYEFKTKNVFDGIHRALTSNGRFDEAAEIVERMRAAGHQPDNITYSQLVFGLCKAAKCDEARQVLDEMEAEGCTPDLKTWTMLIQGHCAAGEVDKALQYLTEMIEKDLEADADLLDVMVKGLCKQEKIDAAYTLFVEMVDTAKLNPWQGTYKHIIAELLRVKKLEEALGLLKSMKARKFPPFADPFPSNIAEYGTLEDARDFLKALKGSSNNYPQPPVYVQMFKAFFAEGRYSEAQDLLYKCPIHIRRHHDITELFEPKKVQATA</sequence>
<keyword evidence="2" id="KW-0809">Transit peptide</keyword>
<feature type="repeat" description="PPR" evidence="3">
    <location>
        <begin position="406"/>
        <end position="440"/>
    </location>
</feature>
<dbReference type="EnsemblPlants" id="AET3Gv21227600.1">
    <property type="protein sequence ID" value="AET3Gv21227600.1"/>
    <property type="gene ID" value="AET3Gv21227600"/>
</dbReference>
<reference evidence="5" key="3">
    <citation type="journal article" date="2017" name="Nature">
        <title>Genome sequence of the progenitor of the wheat D genome Aegilops tauschii.</title>
        <authorList>
            <person name="Luo M.C."/>
            <person name="Gu Y.Q."/>
            <person name="Puiu D."/>
            <person name="Wang H."/>
            <person name="Twardziok S.O."/>
            <person name="Deal K.R."/>
            <person name="Huo N."/>
            <person name="Zhu T."/>
            <person name="Wang L."/>
            <person name="Wang Y."/>
            <person name="McGuire P.E."/>
            <person name="Liu S."/>
            <person name="Long H."/>
            <person name="Ramasamy R.K."/>
            <person name="Rodriguez J.C."/>
            <person name="Van S.L."/>
            <person name="Yuan L."/>
            <person name="Wang Z."/>
            <person name="Xia Z."/>
            <person name="Xiao L."/>
            <person name="Anderson O.D."/>
            <person name="Ouyang S."/>
            <person name="Liang Y."/>
            <person name="Zimin A.V."/>
            <person name="Pertea G."/>
            <person name="Qi P."/>
            <person name="Bennetzen J.L."/>
            <person name="Dai X."/>
            <person name="Dawson M.W."/>
            <person name="Muller H.G."/>
            <person name="Kugler K."/>
            <person name="Rivarola-Duarte L."/>
            <person name="Spannagl M."/>
            <person name="Mayer K.F.X."/>
            <person name="Lu F.H."/>
            <person name="Bevan M.W."/>
            <person name="Leroy P."/>
            <person name="Li P."/>
            <person name="You F.M."/>
            <person name="Sun Q."/>
            <person name="Liu Z."/>
            <person name="Lyons E."/>
            <person name="Wicker T."/>
            <person name="Salzberg S.L."/>
            <person name="Devos K.M."/>
            <person name="Dvorak J."/>
        </authorList>
    </citation>
    <scope>NUCLEOTIDE SEQUENCE [LARGE SCALE GENOMIC DNA]</scope>
    <source>
        <strain evidence="5">cv. AL8/78</strain>
    </source>
</reference>
<dbReference type="Proteomes" id="UP000015105">
    <property type="component" value="Chromosome 3D"/>
</dbReference>
<dbReference type="InterPro" id="IPR011990">
    <property type="entry name" value="TPR-like_helical_dom_sf"/>
</dbReference>
<dbReference type="Gramene" id="AET3Gv21227600.1">
    <property type="protein sequence ID" value="AET3Gv21227600.1"/>
    <property type="gene ID" value="AET3Gv21227600"/>
</dbReference>
<feature type="compositionally biased region" description="Low complexity" evidence="4">
    <location>
        <begin position="48"/>
        <end position="70"/>
    </location>
</feature>
<dbReference type="STRING" id="200361.A0A453GVG2"/>
<reference evidence="6" key="2">
    <citation type="journal article" date="2017" name="Nat. Plants">
        <title>The Aegilops tauschii genome reveals multiple impacts of transposons.</title>
        <authorList>
            <person name="Zhao G."/>
            <person name="Zou C."/>
            <person name="Li K."/>
            <person name="Wang K."/>
            <person name="Li T."/>
            <person name="Gao L."/>
            <person name="Zhang X."/>
            <person name="Wang H."/>
            <person name="Yang Z."/>
            <person name="Liu X."/>
            <person name="Jiang W."/>
            <person name="Mao L."/>
            <person name="Kong X."/>
            <person name="Jiao Y."/>
            <person name="Jia J."/>
        </authorList>
    </citation>
    <scope>NUCLEOTIDE SEQUENCE [LARGE SCALE GENOMIC DNA]</scope>
    <source>
        <strain evidence="6">cv. AL8/78</strain>
    </source>
</reference>
<evidence type="ECO:0000256" key="4">
    <source>
        <dbReference type="SAM" id="MobiDB-lite"/>
    </source>
</evidence>
<dbReference type="AlphaFoldDB" id="A0A453GVG2"/>
<evidence type="ECO:0008006" key="7">
    <source>
        <dbReference type="Google" id="ProtNLM"/>
    </source>
</evidence>
<dbReference type="PANTHER" id="PTHR47003:SF2">
    <property type="entry name" value="OS01G0970900 PROTEIN"/>
    <property type="match status" value="1"/>
</dbReference>
<reference evidence="5" key="4">
    <citation type="submission" date="2019-03" db="UniProtKB">
        <authorList>
            <consortium name="EnsemblPlants"/>
        </authorList>
    </citation>
    <scope>IDENTIFICATION</scope>
</reference>
<accession>A0A453GVG2</accession>
<dbReference type="InterPro" id="IPR044578">
    <property type="entry name" value="BIR6-like"/>
</dbReference>
<keyword evidence="1" id="KW-0677">Repeat</keyword>
<evidence type="ECO:0000256" key="1">
    <source>
        <dbReference type="ARBA" id="ARBA00022737"/>
    </source>
</evidence>
<dbReference type="GO" id="GO:0008380">
    <property type="term" value="P:RNA splicing"/>
    <property type="evidence" value="ECO:0007669"/>
    <property type="project" value="EnsemblPlants"/>
</dbReference>
<dbReference type="PANTHER" id="PTHR47003">
    <property type="entry name" value="OS01G0970900 PROTEIN"/>
    <property type="match status" value="1"/>
</dbReference>
<evidence type="ECO:0000256" key="3">
    <source>
        <dbReference type="PROSITE-ProRule" id="PRU00708"/>
    </source>
</evidence>
<feature type="compositionally biased region" description="Basic and acidic residues" evidence="4">
    <location>
        <begin position="100"/>
        <end position="114"/>
    </location>
</feature>
<dbReference type="GO" id="GO:0005739">
    <property type="term" value="C:mitochondrion"/>
    <property type="evidence" value="ECO:0007669"/>
    <property type="project" value="EnsemblPlants"/>
</dbReference>
<keyword evidence="6" id="KW-1185">Reference proteome</keyword>
<feature type="compositionally biased region" description="Pro residues" evidence="4">
    <location>
        <begin position="82"/>
        <end position="99"/>
    </location>
</feature>
<name>A0A453GVG2_AEGTS</name>
<protein>
    <recommendedName>
        <fullName evidence="7">Pentacotripeptide-repeat region of PRORP domain-containing protein</fullName>
    </recommendedName>
</protein>
<evidence type="ECO:0000256" key="2">
    <source>
        <dbReference type="ARBA" id="ARBA00022946"/>
    </source>
</evidence>
<evidence type="ECO:0000313" key="5">
    <source>
        <dbReference type="EnsemblPlants" id="AET3Gv21227600.1"/>
    </source>
</evidence>
<proteinExistence type="predicted"/>
<dbReference type="Pfam" id="PF12854">
    <property type="entry name" value="PPR_1"/>
    <property type="match status" value="2"/>
</dbReference>
<dbReference type="PROSITE" id="PS51375">
    <property type="entry name" value="PPR"/>
    <property type="match status" value="3"/>
</dbReference>
<organism evidence="5 6">
    <name type="scientific">Aegilops tauschii subsp. strangulata</name>
    <name type="common">Goatgrass</name>
    <dbReference type="NCBI Taxonomy" id="200361"/>
    <lineage>
        <taxon>Eukaryota</taxon>
        <taxon>Viridiplantae</taxon>
        <taxon>Streptophyta</taxon>
        <taxon>Embryophyta</taxon>
        <taxon>Tracheophyta</taxon>
        <taxon>Spermatophyta</taxon>
        <taxon>Magnoliopsida</taxon>
        <taxon>Liliopsida</taxon>
        <taxon>Poales</taxon>
        <taxon>Poaceae</taxon>
        <taxon>BOP clade</taxon>
        <taxon>Pooideae</taxon>
        <taxon>Triticodae</taxon>
        <taxon>Triticeae</taxon>
        <taxon>Triticinae</taxon>
        <taxon>Aegilops</taxon>
    </lineage>
</organism>
<reference evidence="5" key="5">
    <citation type="journal article" date="2021" name="G3 (Bethesda)">
        <title>Aegilops tauschii genome assembly Aet v5.0 features greater sequence contiguity and improved annotation.</title>
        <authorList>
            <person name="Wang L."/>
            <person name="Zhu T."/>
            <person name="Rodriguez J.C."/>
            <person name="Deal K.R."/>
            <person name="Dubcovsky J."/>
            <person name="McGuire P.E."/>
            <person name="Lux T."/>
            <person name="Spannagl M."/>
            <person name="Mayer K.F.X."/>
            <person name="Baldrich P."/>
            <person name="Meyers B.C."/>
            <person name="Huo N."/>
            <person name="Gu Y.Q."/>
            <person name="Zhou H."/>
            <person name="Devos K.M."/>
            <person name="Bennetzen J.L."/>
            <person name="Unver T."/>
            <person name="Budak H."/>
            <person name="Gulick P.J."/>
            <person name="Galiba G."/>
            <person name="Kalapos B."/>
            <person name="Nelson D.R."/>
            <person name="Li P."/>
            <person name="You F.M."/>
            <person name="Luo M.C."/>
            <person name="Dvorak J."/>
        </authorList>
    </citation>
    <scope>NUCLEOTIDE SEQUENCE [LARGE SCALE GENOMIC DNA]</scope>
    <source>
        <strain evidence="5">cv. AL8/78</strain>
    </source>
</reference>
<dbReference type="InterPro" id="IPR002885">
    <property type="entry name" value="PPR_rpt"/>
</dbReference>
<dbReference type="Pfam" id="PF01535">
    <property type="entry name" value="PPR"/>
    <property type="match status" value="3"/>
</dbReference>
<reference evidence="6" key="1">
    <citation type="journal article" date="2014" name="Science">
        <title>Ancient hybridizations among the ancestral genomes of bread wheat.</title>
        <authorList>
            <consortium name="International Wheat Genome Sequencing Consortium,"/>
            <person name="Marcussen T."/>
            <person name="Sandve S.R."/>
            <person name="Heier L."/>
            <person name="Spannagl M."/>
            <person name="Pfeifer M."/>
            <person name="Jakobsen K.S."/>
            <person name="Wulff B.B."/>
            <person name="Steuernagel B."/>
            <person name="Mayer K.F."/>
            <person name="Olsen O.A."/>
        </authorList>
    </citation>
    <scope>NUCLEOTIDE SEQUENCE [LARGE SCALE GENOMIC DNA]</scope>
    <source>
        <strain evidence="6">cv. AL8/78</strain>
    </source>
</reference>
<feature type="repeat" description="PPR" evidence="3">
    <location>
        <begin position="441"/>
        <end position="475"/>
    </location>
</feature>